<reference evidence="2" key="2">
    <citation type="submission" date="2016-04" db="EMBL/GenBank/DDBJ databases">
        <title>Complete Genome and Plasmid Sequences for Rhodococcus fascians D188 and Draft Sequences for Rhodococcus spp. Isolates PBTS 1 and PBTS 2.</title>
        <authorList>
            <person name="Stamer R."/>
            <person name="Vereecke D."/>
            <person name="Zhang Y."/>
            <person name="Schilkey F."/>
            <person name="Devitt N."/>
            <person name="Randall J."/>
        </authorList>
    </citation>
    <scope>NUCLEOTIDE SEQUENCE [LARGE SCALE GENOMIC DNA]</scope>
    <source>
        <strain evidence="2">PBTS2</strain>
    </source>
</reference>
<evidence type="ECO:0000313" key="2">
    <source>
        <dbReference type="Proteomes" id="UP000076038"/>
    </source>
</evidence>
<keyword evidence="2" id="KW-1185">Reference proteome</keyword>
<dbReference type="AlphaFoldDB" id="A0A143QT29"/>
<dbReference type="Proteomes" id="UP000076038">
    <property type="component" value="Chromosome"/>
</dbReference>
<dbReference type="KEGG" id="rhs:A3Q41_04241"/>
<sequence>MRKYRVIMKNALGGDPIPLGLFDTLLEANTWIQDVGKRDEHELGTYSVEVEVDE</sequence>
<reference evidence="1 2" key="1">
    <citation type="journal article" date="2016" name="Genome Announc.">
        <title>Complete Genome and Plasmid Sequences for Rhodococcus fascians D188 and Draft Sequences for Rhodococcus Isolates PBTS 1 and PBTS 2.</title>
        <authorList>
            <person name="Stamler R.A."/>
            <person name="Vereecke D."/>
            <person name="Zhang Y."/>
            <person name="Schilkey F."/>
            <person name="Devitt N."/>
            <person name="Randall J.J."/>
        </authorList>
    </citation>
    <scope>NUCLEOTIDE SEQUENCE [LARGE SCALE GENOMIC DNA]</scope>
    <source>
        <strain evidence="1 2">PBTS2</strain>
    </source>
</reference>
<dbReference type="EMBL" id="CP015220">
    <property type="protein sequence ID" value="AMY25517.1"/>
    <property type="molecule type" value="Genomic_DNA"/>
</dbReference>
<proteinExistence type="predicted"/>
<protein>
    <submittedName>
        <fullName evidence="1">Uncharacterized protein</fullName>
    </submittedName>
</protein>
<dbReference type="RefSeq" id="WP_167669112.1">
    <property type="nucleotide sequence ID" value="NZ_JAFFGS010000002.1"/>
</dbReference>
<name>A0A143QT29_RHOFA</name>
<gene>
    <name evidence="1" type="ORF">A3Q41_04241</name>
</gene>
<dbReference type="PATRIC" id="fig|1653479.3.peg.4296"/>
<organism evidence="1 2">
    <name type="scientific">Rhodococcoides fascians</name>
    <name type="common">Rhodococcus fascians</name>
    <dbReference type="NCBI Taxonomy" id="1828"/>
    <lineage>
        <taxon>Bacteria</taxon>
        <taxon>Bacillati</taxon>
        <taxon>Actinomycetota</taxon>
        <taxon>Actinomycetes</taxon>
        <taxon>Mycobacteriales</taxon>
        <taxon>Nocardiaceae</taxon>
        <taxon>Rhodococcoides</taxon>
    </lineage>
</organism>
<accession>A0A143QT29</accession>
<evidence type="ECO:0000313" key="1">
    <source>
        <dbReference type="EMBL" id="AMY25517.1"/>
    </source>
</evidence>